<protein>
    <submittedName>
        <fullName evidence="1">Uncharacterized protein</fullName>
    </submittedName>
</protein>
<keyword evidence="2" id="KW-1185">Reference proteome</keyword>
<organism evidence="1 2">
    <name type="scientific">Mucor flavus</name>
    <dbReference type="NCBI Taxonomy" id="439312"/>
    <lineage>
        <taxon>Eukaryota</taxon>
        <taxon>Fungi</taxon>
        <taxon>Fungi incertae sedis</taxon>
        <taxon>Mucoromycota</taxon>
        <taxon>Mucoromycotina</taxon>
        <taxon>Mucoromycetes</taxon>
        <taxon>Mucorales</taxon>
        <taxon>Mucorineae</taxon>
        <taxon>Mucoraceae</taxon>
        <taxon>Mucor</taxon>
    </lineage>
</organism>
<reference evidence="1 2" key="1">
    <citation type="submission" date="2024-04" db="EMBL/GenBank/DDBJ databases">
        <title>genome sequences of Mucor flavus KT1a and Helicostylum pulchrum KT1b strains isolated from the surface of a dry-aged beef.</title>
        <authorList>
            <person name="Toyotome T."/>
            <person name="Hosono M."/>
            <person name="Torimaru M."/>
            <person name="Fukuda K."/>
            <person name="Mikami N."/>
        </authorList>
    </citation>
    <scope>NUCLEOTIDE SEQUENCE [LARGE SCALE GENOMIC DNA]</scope>
    <source>
        <strain evidence="1 2">KT1a</strain>
    </source>
</reference>
<dbReference type="Proteomes" id="UP001473302">
    <property type="component" value="Unassembled WGS sequence"/>
</dbReference>
<evidence type="ECO:0000313" key="2">
    <source>
        <dbReference type="Proteomes" id="UP001473302"/>
    </source>
</evidence>
<gene>
    <name evidence="1" type="ORF">MFLAVUS_007627</name>
</gene>
<sequence>MPEFIVKWNSNKRKRFRPVTPSTSRSPKKRRTGVTEFKPRFYTSLLYSDSQNCLNVEIVPLH</sequence>
<accession>A0ABP9Z4U6</accession>
<dbReference type="EMBL" id="BAABUK010000020">
    <property type="protein sequence ID" value="GAA5814135.1"/>
    <property type="molecule type" value="Genomic_DNA"/>
</dbReference>
<proteinExistence type="predicted"/>
<name>A0ABP9Z4U6_9FUNG</name>
<comment type="caution">
    <text evidence="1">The sequence shown here is derived from an EMBL/GenBank/DDBJ whole genome shotgun (WGS) entry which is preliminary data.</text>
</comment>
<evidence type="ECO:0000313" key="1">
    <source>
        <dbReference type="EMBL" id="GAA5814135.1"/>
    </source>
</evidence>